<feature type="domain" description="Protein kinase" evidence="2">
    <location>
        <begin position="10"/>
        <end position="281"/>
    </location>
</feature>
<dbReference type="AlphaFoldDB" id="A0A8S1XIH3"/>
<evidence type="ECO:0000313" key="3">
    <source>
        <dbReference type="EMBL" id="CAD8200925.1"/>
    </source>
</evidence>
<reference evidence="3" key="1">
    <citation type="submission" date="2021-01" db="EMBL/GenBank/DDBJ databases">
        <authorList>
            <consortium name="Genoscope - CEA"/>
            <person name="William W."/>
        </authorList>
    </citation>
    <scope>NUCLEOTIDE SEQUENCE</scope>
</reference>
<dbReference type="CDD" id="cd00180">
    <property type="entry name" value="PKc"/>
    <property type="match status" value="1"/>
</dbReference>
<dbReference type="PANTHER" id="PTHR44167">
    <property type="entry name" value="OVARIAN-SPECIFIC SERINE/THREONINE-PROTEIN KINASE LOK-RELATED"/>
    <property type="match status" value="1"/>
</dbReference>
<sequence length="390" mass="47107">MEKLIGCYEIHLDKKFNKEREESIYDCINTDTKIKCFARILNKRDQNINCQTFNQERKVLEQLKWLRHDNLLTIYDYKEEVDSIYQFCELYDETLVEYMKPENFITKFQFFDFISQISSGYMELKKLNIIHRDLKPESIIIKKHFNDIKYKIADFRMSRIIDNQENLHTKVMVNTKYCSPETLLNNMKSSYESDIFSFGIILYEMIEGNLEITENQKKQKEFFEAIRIKGFKEYYKERETQNNLPEGILYILDNLIVYDPSKRITWENLNSLVTQQLREYYTYQQPISERAEINLNHKMSVGNQSNLNQMVENTNFLNQNTTKFKKNDNNQFFNNQNPQSKFHRQHLRTESDMNIQQIVNLQKNQNNFNQNLFQPKNNPQNNRINFNTLK</sequence>
<organism evidence="3 4">
    <name type="scientific">Paramecium pentaurelia</name>
    <dbReference type="NCBI Taxonomy" id="43138"/>
    <lineage>
        <taxon>Eukaryota</taxon>
        <taxon>Sar</taxon>
        <taxon>Alveolata</taxon>
        <taxon>Ciliophora</taxon>
        <taxon>Intramacronucleata</taxon>
        <taxon>Oligohymenophorea</taxon>
        <taxon>Peniculida</taxon>
        <taxon>Parameciidae</taxon>
        <taxon>Paramecium</taxon>
    </lineage>
</organism>
<dbReference type="PANTHER" id="PTHR44167:SF24">
    <property type="entry name" value="SERINE_THREONINE-PROTEIN KINASE CHK2"/>
    <property type="match status" value="1"/>
</dbReference>
<dbReference type="InterPro" id="IPR000719">
    <property type="entry name" value="Prot_kinase_dom"/>
</dbReference>
<dbReference type="GO" id="GO:0005737">
    <property type="term" value="C:cytoplasm"/>
    <property type="evidence" value="ECO:0007669"/>
    <property type="project" value="TreeGrafter"/>
</dbReference>
<dbReference type="EMBL" id="CAJJDO010000126">
    <property type="protein sequence ID" value="CAD8200925.1"/>
    <property type="molecule type" value="Genomic_DNA"/>
</dbReference>
<dbReference type="OrthoDB" id="4062651at2759"/>
<evidence type="ECO:0000259" key="2">
    <source>
        <dbReference type="PROSITE" id="PS50011"/>
    </source>
</evidence>
<name>A0A8S1XIH3_9CILI</name>
<evidence type="ECO:0000313" key="4">
    <source>
        <dbReference type="Proteomes" id="UP000689195"/>
    </source>
</evidence>
<dbReference type="GO" id="GO:0004674">
    <property type="term" value="F:protein serine/threonine kinase activity"/>
    <property type="evidence" value="ECO:0007669"/>
    <property type="project" value="TreeGrafter"/>
</dbReference>
<feature type="region of interest" description="Disordered" evidence="1">
    <location>
        <begin position="371"/>
        <end position="390"/>
    </location>
</feature>
<dbReference type="PROSITE" id="PS50011">
    <property type="entry name" value="PROTEIN_KINASE_DOM"/>
    <property type="match status" value="1"/>
</dbReference>
<feature type="compositionally biased region" description="Low complexity" evidence="1">
    <location>
        <begin position="371"/>
        <end position="382"/>
    </location>
</feature>
<dbReference type="GO" id="GO:0044773">
    <property type="term" value="P:mitotic DNA damage checkpoint signaling"/>
    <property type="evidence" value="ECO:0007669"/>
    <property type="project" value="TreeGrafter"/>
</dbReference>
<proteinExistence type="predicted"/>
<keyword evidence="4" id="KW-1185">Reference proteome</keyword>
<comment type="caution">
    <text evidence="3">The sequence shown here is derived from an EMBL/GenBank/DDBJ whole genome shotgun (WGS) entry which is preliminary data.</text>
</comment>
<evidence type="ECO:0000256" key="1">
    <source>
        <dbReference type="SAM" id="MobiDB-lite"/>
    </source>
</evidence>
<dbReference type="GO" id="GO:0005634">
    <property type="term" value="C:nucleus"/>
    <property type="evidence" value="ECO:0007669"/>
    <property type="project" value="TreeGrafter"/>
</dbReference>
<dbReference type="Proteomes" id="UP000689195">
    <property type="component" value="Unassembled WGS sequence"/>
</dbReference>
<gene>
    <name evidence="3" type="ORF">PPENT_87.1.T1260059</name>
</gene>
<protein>
    <recommendedName>
        <fullName evidence="2">Protein kinase domain-containing protein</fullName>
    </recommendedName>
</protein>
<dbReference type="GO" id="GO:0005524">
    <property type="term" value="F:ATP binding"/>
    <property type="evidence" value="ECO:0007669"/>
    <property type="project" value="InterPro"/>
</dbReference>
<accession>A0A8S1XIH3</accession>
<dbReference type="Pfam" id="PF00069">
    <property type="entry name" value="Pkinase"/>
    <property type="match status" value="1"/>
</dbReference>